<dbReference type="GO" id="GO:0003735">
    <property type="term" value="F:structural constituent of ribosome"/>
    <property type="evidence" value="ECO:0007669"/>
    <property type="project" value="InterPro"/>
</dbReference>
<gene>
    <name evidence="6" type="primary">rpl19</name>
    <name evidence="6" type="ORF">CMESO_145</name>
</gene>
<dbReference type="SUPFAM" id="SSF48140">
    <property type="entry name" value="Ribosomal protein L19 (L19e)"/>
    <property type="match status" value="1"/>
</dbReference>
<dbReference type="InterPro" id="IPR057260">
    <property type="entry name" value="Ribosomal_L19e_C"/>
</dbReference>
<evidence type="ECO:0000313" key="6">
    <source>
        <dbReference type="EMBL" id="AFP65334.1"/>
    </source>
</evidence>
<evidence type="ECO:0000256" key="2">
    <source>
        <dbReference type="ARBA" id="ARBA00022980"/>
    </source>
</evidence>
<sequence>MSKSDLRRRLASSILKCGKRKIWIDPNEINEIQMADNRKNTRKIINEGHIIKRNFQNHSRNRKRLFKEAKRKGRHSGRGKKKGTSNARSNESVKWLFKQRILRHLLRKYRNFGKVDKFLYRELYLKSKGNAFKNKRVLIDYIHNAKTEAFTEKSKKETQMVRHNKKISTIQNRIFKFHEKMETIYKERI</sequence>
<evidence type="ECO:0000256" key="4">
    <source>
        <dbReference type="SAM" id="MobiDB-lite"/>
    </source>
</evidence>
<dbReference type="Pfam" id="PF25476">
    <property type="entry name" value="Ribosomal_L19e_C"/>
    <property type="match status" value="1"/>
</dbReference>
<dbReference type="Proteomes" id="UP000243348">
    <property type="component" value="Nucleomorph 1"/>
</dbReference>
<evidence type="ECO:0000259" key="5">
    <source>
        <dbReference type="SMART" id="SM01416"/>
    </source>
</evidence>
<dbReference type="FunFam" id="1.10.1650.10:FF:000001">
    <property type="entry name" value="Ribosomal protein L19"/>
    <property type="match status" value="1"/>
</dbReference>
<feature type="domain" description="Large ribosomal subunit protein eL19" evidence="5">
    <location>
        <begin position="5"/>
        <end position="146"/>
    </location>
</feature>
<evidence type="ECO:0000256" key="1">
    <source>
        <dbReference type="ARBA" id="ARBA00011082"/>
    </source>
</evidence>
<dbReference type="InterPro" id="IPR015972">
    <property type="entry name" value="Ribosomal_eL19_dom1"/>
</dbReference>
<keyword evidence="6" id="KW-0542">Nucleomorph</keyword>
<evidence type="ECO:0000256" key="3">
    <source>
        <dbReference type="ARBA" id="ARBA00023274"/>
    </source>
</evidence>
<dbReference type="GO" id="GO:0022625">
    <property type="term" value="C:cytosolic large ribosomal subunit"/>
    <property type="evidence" value="ECO:0007669"/>
    <property type="project" value="InterPro"/>
</dbReference>
<dbReference type="AlphaFoldDB" id="J7G2S9"/>
<reference evidence="6 7" key="1">
    <citation type="journal article" date="2012" name="Genome Biol. Evol.">
        <title>Nucleomorph genome sequence of the cryptophyte alga Chroomonas mesostigmatica CCMP1168 reveals lineage-specific gene loss and genome complexity.</title>
        <authorList>
            <person name="Moore C.E."/>
            <person name="Curtis B."/>
            <person name="Mills T."/>
            <person name="Tanifuji G."/>
            <person name="Archibald J.M."/>
        </authorList>
    </citation>
    <scope>NUCLEOTIDE SEQUENCE [LARGE SCALE GENOMIC DNA]</scope>
    <source>
        <strain evidence="6 7">CCMP1168</strain>
    </source>
</reference>
<comment type="similarity">
    <text evidence="1">Belongs to the eukaryotic ribosomal protein eL19 family.</text>
</comment>
<protein>
    <submittedName>
        <fullName evidence="6">60S ribosomal protein L19</fullName>
    </submittedName>
</protein>
<dbReference type="GO" id="GO:0003723">
    <property type="term" value="F:RNA binding"/>
    <property type="evidence" value="ECO:0007669"/>
    <property type="project" value="InterPro"/>
</dbReference>
<dbReference type="InterPro" id="IPR000196">
    <property type="entry name" value="Ribosomal_eL19_dom"/>
</dbReference>
<dbReference type="Gene3D" id="1.10.1650.10">
    <property type="match status" value="1"/>
</dbReference>
<geneLocation type="nucleomorph" evidence="6"/>
<feature type="region of interest" description="Disordered" evidence="4">
    <location>
        <begin position="56"/>
        <end position="90"/>
    </location>
</feature>
<dbReference type="Gene3D" id="1.10.1200.240">
    <property type="match status" value="1"/>
</dbReference>
<keyword evidence="3" id="KW-0687">Ribonucleoprotein</keyword>
<organism evidence="6 7">
    <name type="scientific">Chroomonas mesostigmatica CCMP1168</name>
    <dbReference type="NCBI Taxonomy" id="1195612"/>
    <lineage>
        <taxon>Eukaryota</taxon>
        <taxon>Cryptophyceae</taxon>
        <taxon>Pyrenomonadales</taxon>
        <taxon>Chroomonadaceae</taxon>
        <taxon>Chroomonas</taxon>
    </lineage>
</organism>
<dbReference type="InterPro" id="IPR057259">
    <property type="entry name" value="Ribosomal_L19e"/>
</dbReference>
<evidence type="ECO:0000313" key="7">
    <source>
        <dbReference type="Proteomes" id="UP000243348"/>
    </source>
</evidence>
<feature type="compositionally biased region" description="Basic residues" evidence="4">
    <location>
        <begin position="59"/>
        <end position="83"/>
    </location>
</feature>
<name>J7G2S9_9CRYP</name>
<dbReference type="PANTHER" id="PTHR10722">
    <property type="entry name" value="60S RIBOSOMAL PROTEIN L19"/>
    <property type="match status" value="1"/>
</dbReference>
<dbReference type="SMART" id="SM01416">
    <property type="entry name" value="Ribosomal_L19e"/>
    <property type="match status" value="1"/>
</dbReference>
<proteinExistence type="inferred from homology"/>
<accession>J7G2S9</accession>
<dbReference type="InterPro" id="IPR039547">
    <property type="entry name" value="Ribosomal_eL19"/>
</dbReference>
<keyword evidence="2 6" id="KW-0689">Ribosomal protein</keyword>
<dbReference type="EMBL" id="CP003680">
    <property type="protein sequence ID" value="AFP65334.1"/>
    <property type="molecule type" value="Genomic_DNA"/>
</dbReference>
<dbReference type="Pfam" id="PF01280">
    <property type="entry name" value="Ribosomal_L19e"/>
    <property type="match status" value="1"/>
</dbReference>
<dbReference type="GO" id="GO:0006412">
    <property type="term" value="P:translation"/>
    <property type="evidence" value="ECO:0007669"/>
    <property type="project" value="InterPro"/>
</dbReference>
<dbReference type="InterPro" id="IPR035970">
    <property type="entry name" value="60S_ribosomal_eL19_sf"/>
</dbReference>